<dbReference type="GO" id="GO:0006879">
    <property type="term" value="P:intracellular iron ion homeostasis"/>
    <property type="evidence" value="ECO:0007669"/>
    <property type="project" value="UniProtKB-KW"/>
</dbReference>
<dbReference type="InterPro" id="IPR009078">
    <property type="entry name" value="Ferritin-like_SF"/>
</dbReference>
<dbReference type="EC" id="1.16.3.2" evidence="8"/>
<feature type="binding site" evidence="7">
    <location>
        <position position="127"/>
    </location>
    <ligand>
        <name>Fe cation</name>
        <dbReference type="ChEBI" id="CHEBI:24875"/>
        <label>1</label>
    </ligand>
</feature>
<gene>
    <name evidence="10" type="primary">ftnA</name>
    <name evidence="10" type="ORF">SOFFGTOCOR_0359</name>
</gene>
<dbReference type="PANTHER" id="PTHR11431">
    <property type="entry name" value="FERRITIN"/>
    <property type="match status" value="1"/>
</dbReference>
<dbReference type="Gene3D" id="1.20.1260.10">
    <property type="match status" value="1"/>
</dbReference>
<evidence type="ECO:0000256" key="4">
    <source>
        <dbReference type="ARBA" id="ARBA00023002"/>
    </source>
</evidence>
<comment type="catalytic activity">
    <reaction evidence="8">
        <text>4 Fe(2+) + O2 + 6 H2O = 4 iron(III) oxide-hydroxide + 12 H(+)</text>
        <dbReference type="Rhea" id="RHEA:11972"/>
        <dbReference type="ChEBI" id="CHEBI:15377"/>
        <dbReference type="ChEBI" id="CHEBI:15378"/>
        <dbReference type="ChEBI" id="CHEBI:15379"/>
        <dbReference type="ChEBI" id="CHEBI:29033"/>
        <dbReference type="ChEBI" id="CHEBI:78619"/>
        <dbReference type="EC" id="1.16.3.2"/>
    </reaction>
</comment>
<dbReference type="GO" id="GO:0008198">
    <property type="term" value="F:ferrous iron binding"/>
    <property type="evidence" value="ECO:0007669"/>
    <property type="project" value="TreeGrafter"/>
</dbReference>
<dbReference type="InterPro" id="IPR001519">
    <property type="entry name" value="Ferritin"/>
</dbReference>
<dbReference type="InterPro" id="IPR008331">
    <property type="entry name" value="Ferritin_DPS_dom"/>
</dbReference>
<dbReference type="InterPro" id="IPR041719">
    <property type="entry name" value="Ferritin_prok"/>
</dbReference>
<keyword evidence="11" id="KW-1185">Reference proteome</keyword>
<evidence type="ECO:0000313" key="10">
    <source>
        <dbReference type="EMBL" id="CRK85776.1"/>
    </source>
</evidence>
<evidence type="ECO:0000256" key="2">
    <source>
        <dbReference type="ARBA" id="ARBA00022434"/>
    </source>
</evidence>
<proteinExistence type="inferred from homology"/>
<keyword evidence="5 7" id="KW-0408">Iron</keyword>
<dbReference type="FunFam" id="1.20.1260.10:FF:000001">
    <property type="entry name" value="Non-heme ferritin"/>
    <property type="match status" value="1"/>
</dbReference>
<dbReference type="EMBL" id="CVRF01000003">
    <property type="protein sequence ID" value="CRK85776.1"/>
    <property type="molecule type" value="Genomic_DNA"/>
</dbReference>
<sequence length="171" mass="19974">MINIEITKQLNKQLNLEFYSSNLYLQMSAWCSYKAYEGAASLLKNHSKEETEHMYRLFNYLIDSGELPIVGLIATPPIDFKSILDIFTQTCNHEKLITQNVNNLINLSLTSKDYATFTFLQWYITEQHEEENLFKSILEKLNMISESENGLFLIDNDLKKLSTIKYKNLKN</sequence>
<comment type="similarity">
    <text evidence="1 8">Belongs to the ferritin family. Prokaryotic subfamily.</text>
</comment>
<evidence type="ECO:0000256" key="6">
    <source>
        <dbReference type="ARBA" id="ARBA00061982"/>
    </source>
</evidence>
<evidence type="ECO:0000259" key="9">
    <source>
        <dbReference type="PROSITE" id="PS50905"/>
    </source>
</evidence>
<feature type="binding site" evidence="7">
    <location>
        <position position="94"/>
    </location>
    <ligand>
        <name>Fe cation</name>
        <dbReference type="ChEBI" id="CHEBI:24875"/>
        <label>1</label>
    </ligand>
</feature>
<organism evidence="10 11">
    <name type="scientific">Candidatus Providencia siddallii</name>
    <dbReference type="NCBI Taxonomy" id="1715285"/>
    <lineage>
        <taxon>Bacteria</taxon>
        <taxon>Pseudomonadati</taxon>
        <taxon>Pseudomonadota</taxon>
        <taxon>Gammaproteobacteria</taxon>
        <taxon>Enterobacterales</taxon>
        <taxon>Morganellaceae</taxon>
        <taxon>Providencia</taxon>
    </lineage>
</organism>
<dbReference type="InterPro" id="IPR012347">
    <property type="entry name" value="Ferritin-like"/>
</dbReference>
<keyword evidence="4 10" id="KW-0560">Oxidoreductase</keyword>
<evidence type="ECO:0000256" key="8">
    <source>
        <dbReference type="RuleBase" id="RU361145"/>
    </source>
</evidence>
<evidence type="ECO:0000313" key="11">
    <source>
        <dbReference type="Proteomes" id="UP000242301"/>
    </source>
</evidence>
<keyword evidence="8" id="KW-0963">Cytoplasm</keyword>
<dbReference type="SUPFAM" id="SSF47240">
    <property type="entry name" value="Ferritin-like"/>
    <property type="match status" value="1"/>
</dbReference>
<evidence type="ECO:0000256" key="7">
    <source>
        <dbReference type="PIRSR" id="PIRSR601519-1"/>
    </source>
</evidence>
<dbReference type="GO" id="GO:0042802">
    <property type="term" value="F:identical protein binding"/>
    <property type="evidence" value="ECO:0007669"/>
    <property type="project" value="UniProtKB-ARBA"/>
</dbReference>
<dbReference type="PANTHER" id="PTHR11431:SF127">
    <property type="entry name" value="BACTERIAL NON-HEME FERRITIN"/>
    <property type="match status" value="1"/>
</dbReference>
<dbReference type="GO" id="GO:0005829">
    <property type="term" value="C:cytosol"/>
    <property type="evidence" value="ECO:0007669"/>
    <property type="project" value="TreeGrafter"/>
</dbReference>
<accession>A0A0M6W8Q8</accession>
<feature type="binding site" evidence="7">
    <location>
        <position position="53"/>
    </location>
    <ligand>
        <name>Fe cation</name>
        <dbReference type="ChEBI" id="CHEBI:24875"/>
        <label>1</label>
    </ligand>
</feature>
<name>A0A0M6W8Q8_9GAMM</name>
<dbReference type="AlphaFoldDB" id="A0A0M6W8Q8"/>
<reference evidence="11" key="1">
    <citation type="submission" date="2015-05" db="EMBL/GenBank/DDBJ databases">
        <authorList>
            <person name="Manzano-Marin A."/>
        </authorList>
    </citation>
    <scope>NUCLEOTIDE SEQUENCE [LARGE SCALE GENOMIC DNA]</scope>
    <source>
        <strain evidence="11">officinalis</strain>
    </source>
</reference>
<keyword evidence="3 7" id="KW-0479">Metal-binding</keyword>
<dbReference type="Proteomes" id="UP000242301">
    <property type="component" value="Unassembled WGS sequence"/>
</dbReference>
<feature type="domain" description="Ferritin-like diiron" evidence="9">
    <location>
        <begin position="1"/>
        <end position="145"/>
    </location>
</feature>
<dbReference type="GO" id="GO:0008199">
    <property type="term" value="F:ferric iron binding"/>
    <property type="evidence" value="ECO:0007669"/>
    <property type="project" value="InterPro"/>
</dbReference>
<evidence type="ECO:0000256" key="1">
    <source>
        <dbReference type="ARBA" id="ARBA00006950"/>
    </source>
</evidence>
<feature type="binding site" evidence="7">
    <location>
        <position position="50"/>
    </location>
    <ligand>
        <name>Fe cation</name>
        <dbReference type="ChEBI" id="CHEBI:24875"/>
        <label>1</label>
    </ligand>
</feature>
<dbReference type="GO" id="GO:0006826">
    <property type="term" value="P:iron ion transport"/>
    <property type="evidence" value="ECO:0007669"/>
    <property type="project" value="InterPro"/>
</dbReference>
<dbReference type="InterPro" id="IPR009040">
    <property type="entry name" value="Ferritin-like_diiron"/>
</dbReference>
<dbReference type="PROSITE" id="PS50905">
    <property type="entry name" value="FERRITIN_LIKE"/>
    <property type="match status" value="1"/>
</dbReference>
<dbReference type="CDD" id="cd01055">
    <property type="entry name" value="Nonheme_Ferritin"/>
    <property type="match status" value="1"/>
</dbReference>
<dbReference type="NCBIfam" id="NF007638">
    <property type="entry name" value="PRK10304.1"/>
    <property type="match status" value="1"/>
</dbReference>
<comment type="subunit">
    <text evidence="6">Homooligomer of 24 subunits that assemble into a spherical protein shell (12 +/- 1 nM diameter) that can sequester at least 2000 iron atoms.</text>
</comment>
<feature type="binding site" evidence="7">
    <location>
        <position position="17"/>
    </location>
    <ligand>
        <name>Fe cation</name>
        <dbReference type="ChEBI" id="CHEBI:24875"/>
        <label>1</label>
    </ligand>
</feature>
<dbReference type="GO" id="GO:0004322">
    <property type="term" value="F:ferroxidase activity"/>
    <property type="evidence" value="ECO:0007669"/>
    <property type="project" value="TreeGrafter"/>
</dbReference>
<dbReference type="Pfam" id="PF00210">
    <property type="entry name" value="Ferritin"/>
    <property type="match status" value="1"/>
</dbReference>
<evidence type="ECO:0000256" key="3">
    <source>
        <dbReference type="ARBA" id="ARBA00022723"/>
    </source>
</evidence>
<evidence type="ECO:0000256" key="5">
    <source>
        <dbReference type="ARBA" id="ARBA00023004"/>
    </source>
</evidence>
<comment type="function">
    <text evidence="8">Iron-storage protein.</text>
</comment>
<keyword evidence="2 8" id="KW-0409">Iron storage</keyword>
<comment type="subcellular location">
    <subcellularLocation>
        <location evidence="8">Cytoplasm</location>
    </subcellularLocation>
</comment>
<protein>
    <recommendedName>
        <fullName evidence="8">Ferritin</fullName>
        <ecNumber evidence="8">1.16.3.2</ecNumber>
    </recommendedName>
</protein>